<feature type="transmembrane region" description="Helical" evidence="1">
    <location>
        <begin position="131"/>
        <end position="151"/>
    </location>
</feature>
<organism evidence="3 4">
    <name type="scientific">Thomasclavelia spiroformis</name>
    <dbReference type="NCBI Taxonomy" id="29348"/>
    <lineage>
        <taxon>Bacteria</taxon>
        <taxon>Bacillati</taxon>
        <taxon>Bacillota</taxon>
        <taxon>Erysipelotrichia</taxon>
        <taxon>Erysipelotrichales</taxon>
        <taxon>Coprobacillaceae</taxon>
        <taxon>Thomasclavelia</taxon>
    </lineage>
</organism>
<feature type="transmembrane region" description="Helical" evidence="1">
    <location>
        <begin position="57"/>
        <end position="77"/>
    </location>
</feature>
<proteinExistence type="predicted"/>
<gene>
    <name evidence="3" type="ORF">DXB31_04270</name>
</gene>
<sequence length="155" mass="18283">MEIKHNKLDTIAEVFCMILLIVTTLYTIYMYIQLPEKIPIHYDVVGVIDRYGNKTEIFILLIVTWIMYIGLSVVTRIPQFWNTGVSITAENKDRVYRILKNMLKIIKMEIIVIFCYLIYNTTTLYNLPKWFVSVFLVLLFSTMLISFIVLIKKAK</sequence>
<dbReference type="RefSeq" id="WP_117604708.1">
    <property type="nucleotide sequence ID" value="NZ_CAXVJN010000005.1"/>
</dbReference>
<dbReference type="Pfam" id="PF07853">
    <property type="entry name" value="DUF1648"/>
    <property type="match status" value="1"/>
</dbReference>
<evidence type="ECO:0000256" key="1">
    <source>
        <dbReference type="SAM" id="Phobius"/>
    </source>
</evidence>
<protein>
    <submittedName>
        <fullName evidence="3">DUF1648 domain-containing protein</fullName>
    </submittedName>
</protein>
<dbReference type="InterPro" id="IPR012867">
    <property type="entry name" value="DUF1648"/>
</dbReference>
<name>A0A3E5FR64_9FIRM</name>
<accession>A0A3E5FR64</accession>
<keyword evidence="1" id="KW-0812">Transmembrane</keyword>
<dbReference type="Proteomes" id="UP000261087">
    <property type="component" value="Unassembled WGS sequence"/>
</dbReference>
<feature type="transmembrane region" description="Helical" evidence="1">
    <location>
        <begin position="12"/>
        <end position="32"/>
    </location>
</feature>
<dbReference type="EMBL" id="QSVF01000007">
    <property type="protein sequence ID" value="RGO11498.1"/>
    <property type="molecule type" value="Genomic_DNA"/>
</dbReference>
<evidence type="ECO:0000313" key="3">
    <source>
        <dbReference type="EMBL" id="RGO11498.1"/>
    </source>
</evidence>
<comment type="caution">
    <text evidence="3">The sequence shown here is derived from an EMBL/GenBank/DDBJ whole genome shotgun (WGS) entry which is preliminary data.</text>
</comment>
<feature type="transmembrane region" description="Helical" evidence="1">
    <location>
        <begin position="98"/>
        <end position="119"/>
    </location>
</feature>
<feature type="domain" description="DUF1648" evidence="2">
    <location>
        <begin position="18"/>
        <end position="63"/>
    </location>
</feature>
<evidence type="ECO:0000313" key="4">
    <source>
        <dbReference type="Proteomes" id="UP000261087"/>
    </source>
</evidence>
<evidence type="ECO:0000259" key="2">
    <source>
        <dbReference type="Pfam" id="PF07853"/>
    </source>
</evidence>
<keyword evidence="1" id="KW-0472">Membrane</keyword>
<reference evidence="3 4" key="1">
    <citation type="submission" date="2018-08" db="EMBL/GenBank/DDBJ databases">
        <title>A genome reference for cultivated species of the human gut microbiota.</title>
        <authorList>
            <person name="Zou Y."/>
            <person name="Xue W."/>
            <person name="Luo G."/>
        </authorList>
    </citation>
    <scope>NUCLEOTIDE SEQUENCE [LARGE SCALE GENOMIC DNA]</scope>
    <source>
        <strain evidence="3 4">OM02-6</strain>
    </source>
</reference>
<dbReference type="AlphaFoldDB" id="A0A3E5FR64"/>
<keyword evidence="1" id="KW-1133">Transmembrane helix</keyword>